<protein>
    <submittedName>
        <fullName evidence="1">Uncharacterized protein</fullName>
    </submittedName>
</protein>
<accession>A0A9W6MAT6</accession>
<dbReference type="RefSeq" id="WP_271215889.1">
    <property type="nucleotide sequence ID" value="NZ_BAAAVD010000006.1"/>
</dbReference>
<comment type="caution">
    <text evidence="1">The sequence shown here is derived from an EMBL/GenBank/DDBJ whole genome shotgun (WGS) entry which is preliminary data.</text>
</comment>
<name>A0A9W6MAT6_9ACTN</name>
<dbReference type="AlphaFoldDB" id="A0A9W6MAT6"/>
<dbReference type="Proteomes" id="UP001143474">
    <property type="component" value="Unassembled WGS sequence"/>
</dbReference>
<organism evidence="1 2">
    <name type="scientific">Streptosporangium carneum</name>
    <dbReference type="NCBI Taxonomy" id="47481"/>
    <lineage>
        <taxon>Bacteria</taxon>
        <taxon>Bacillati</taxon>
        <taxon>Actinomycetota</taxon>
        <taxon>Actinomycetes</taxon>
        <taxon>Streptosporangiales</taxon>
        <taxon>Streptosporangiaceae</taxon>
        <taxon>Streptosporangium</taxon>
    </lineage>
</organism>
<dbReference type="EMBL" id="BSEV01000001">
    <property type="protein sequence ID" value="GLK07347.1"/>
    <property type="molecule type" value="Genomic_DNA"/>
</dbReference>
<reference evidence="1" key="2">
    <citation type="submission" date="2023-01" db="EMBL/GenBank/DDBJ databases">
        <authorList>
            <person name="Sun Q."/>
            <person name="Evtushenko L."/>
        </authorList>
    </citation>
    <scope>NUCLEOTIDE SEQUENCE</scope>
    <source>
        <strain evidence="1">VKM Ac-2007</strain>
    </source>
</reference>
<sequence>MTRPRTPPVDVGLLSEQLLALRQKHPGWHLSYDSGIRVWSALRSPFPDQREIDAGIRLLIKTPSSERMDEELTRQAELLKTLPDLPRSPAALRSFLRS</sequence>
<keyword evidence="2" id="KW-1185">Reference proteome</keyword>
<evidence type="ECO:0000313" key="1">
    <source>
        <dbReference type="EMBL" id="GLK07347.1"/>
    </source>
</evidence>
<proteinExistence type="predicted"/>
<evidence type="ECO:0000313" key="2">
    <source>
        <dbReference type="Proteomes" id="UP001143474"/>
    </source>
</evidence>
<gene>
    <name evidence="1" type="ORF">GCM10017600_07520</name>
</gene>
<reference evidence="1" key="1">
    <citation type="journal article" date="2014" name="Int. J. Syst. Evol. Microbiol.">
        <title>Complete genome sequence of Corynebacterium casei LMG S-19264T (=DSM 44701T), isolated from a smear-ripened cheese.</title>
        <authorList>
            <consortium name="US DOE Joint Genome Institute (JGI-PGF)"/>
            <person name="Walter F."/>
            <person name="Albersmeier A."/>
            <person name="Kalinowski J."/>
            <person name="Ruckert C."/>
        </authorList>
    </citation>
    <scope>NUCLEOTIDE SEQUENCE</scope>
    <source>
        <strain evidence="1">VKM Ac-2007</strain>
    </source>
</reference>